<keyword evidence="3" id="KW-1185">Reference proteome</keyword>
<feature type="region of interest" description="Disordered" evidence="1">
    <location>
        <begin position="64"/>
        <end position="102"/>
    </location>
</feature>
<sequence length="102" mass="11141">MLQIPDHRWSAVRMIAVLSLQSEIWKCPNTCSKSKDYCAGRAVLGSESVVLSILSGRGTIEEHKVTACPGPNSTSRLQTMEPIPSPFLLESHRHGQITPPSS</sequence>
<proteinExistence type="predicted"/>
<dbReference type="GeneTree" id="ENSGT00960000190137"/>
<reference evidence="2" key="1">
    <citation type="submission" date="2025-08" db="UniProtKB">
        <authorList>
            <consortium name="Ensembl"/>
        </authorList>
    </citation>
    <scope>IDENTIFICATION</scope>
</reference>
<reference evidence="2" key="2">
    <citation type="submission" date="2025-09" db="UniProtKB">
        <authorList>
            <consortium name="Ensembl"/>
        </authorList>
    </citation>
    <scope>IDENTIFICATION</scope>
</reference>
<dbReference type="Ensembl" id="ENSMSIT00000040328.1">
    <property type="protein sequence ID" value="ENSMSIP00000031975.1"/>
    <property type="gene ID" value="ENSMSIG00000026777.1"/>
</dbReference>
<evidence type="ECO:0000313" key="3">
    <source>
        <dbReference type="Proteomes" id="UP000694415"/>
    </source>
</evidence>
<protein>
    <submittedName>
        <fullName evidence="2">Uncharacterized protein</fullName>
    </submittedName>
</protein>
<evidence type="ECO:0000256" key="1">
    <source>
        <dbReference type="SAM" id="MobiDB-lite"/>
    </source>
</evidence>
<name>A0A8C6I6I8_MUSSI</name>
<accession>A0A8C6I6I8</accession>
<organism evidence="2 3">
    <name type="scientific">Mus spicilegus</name>
    <name type="common">Mound-building mouse</name>
    <dbReference type="NCBI Taxonomy" id="10103"/>
    <lineage>
        <taxon>Eukaryota</taxon>
        <taxon>Metazoa</taxon>
        <taxon>Chordata</taxon>
        <taxon>Craniata</taxon>
        <taxon>Vertebrata</taxon>
        <taxon>Euteleostomi</taxon>
        <taxon>Mammalia</taxon>
        <taxon>Eutheria</taxon>
        <taxon>Euarchontoglires</taxon>
        <taxon>Glires</taxon>
        <taxon>Rodentia</taxon>
        <taxon>Myomorpha</taxon>
        <taxon>Muroidea</taxon>
        <taxon>Muridae</taxon>
        <taxon>Murinae</taxon>
        <taxon>Mus</taxon>
        <taxon>Mus</taxon>
    </lineage>
</organism>
<dbReference type="Proteomes" id="UP000694415">
    <property type="component" value="Unplaced"/>
</dbReference>
<dbReference type="AlphaFoldDB" id="A0A8C6I6I8"/>
<evidence type="ECO:0000313" key="2">
    <source>
        <dbReference type="Ensembl" id="ENSMSIP00000031975.1"/>
    </source>
</evidence>